<evidence type="ECO:0000313" key="2">
    <source>
        <dbReference type="Proteomes" id="UP000499080"/>
    </source>
</evidence>
<organism evidence="1 2">
    <name type="scientific">Araneus ventricosus</name>
    <name type="common">Orbweaver spider</name>
    <name type="synonym">Epeira ventricosa</name>
    <dbReference type="NCBI Taxonomy" id="182803"/>
    <lineage>
        <taxon>Eukaryota</taxon>
        <taxon>Metazoa</taxon>
        <taxon>Ecdysozoa</taxon>
        <taxon>Arthropoda</taxon>
        <taxon>Chelicerata</taxon>
        <taxon>Arachnida</taxon>
        <taxon>Araneae</taxon>
        <taxon>Araneomorphae</taxon>
        <taxon>Entelegynae</taxon>
        <taxon>Araneoidea</taxon>
        <taxon>Araneidae</taxon>
        <taxon>Araneus</taxon>
    </lineage>
</organism>
<name>A0A4Y2KUJ3_ARAVE</name>
<accession>A0A4Y2KUJ3</accession>
<comment type="caution">
    <text evidence="1">The sequence shown here is derived from an EMBL/GenBank/DDBJ whole genome shotgun (WGS) entry which is preliminary data.</text>
</comment>
<protein>
    <submittedName>
        <fullName evidence="1">Uncharacterized protein</fullName>
    </submittedName>
</protein>
<dbReference type="Proteomes" id="UP000499080">
    <property type="component" value="Unassembled WGS sequence"/>
</dbReference>
<gene>
    <name evidence="1" type="ORF">AVEN_95475_1</name>
</gene>
<reference evidence="1 2" key="1">
    <citation type="journal article" date="2019" name="Sci. Rep.">
        <title>Orb-weaving spider Araneus ventricosus genome elucidates the spidroin gene catalogue.</title>
        <authorList>
            <person name="Kono N."/>
            <person name="Nakamura H."/>
            <person name="Ohtoshi R."/>
            <person name="Moran D.A.P."/>
            <person name="Shinohara A."/>
            <person name="Yoshida Y."/>
            <person name="Fujiwara M."/>
            <person name="Mori M."/>
            <person name="Tomita M."/>
            <person name="Arakawa K."/>
        </authorList>
    </citation>
    <scope>NUCLEOTIDE SEQUENCE [LARGE SCALE GENOMIC DNA]</scope>
</reference>
<keyword evidence="2" id="KW-1185">Reference proteome</keyword>
<dbReference type="AlphaFoldDB" id="A0A4Y2KUJ3"/>
<dbReference type="EMBL" id="BGPR01004993">
    <property type="protein sequence ID" value="GBN05700.1"/>
    <property type="molecule type" value="Genomic_DNA"/>
</dbReference>
<evidence type="ECO:0000313" key="1">
    <source>
        <dbReference type="EMBL" id="GBN05700.1"/>
    </source>
</evidence>
<proteinExistence type="predicted"/>
<sequence>MNHGEVSLAIREVKYSPYCFVAAEVSPHLIVVDHLGYFLLRCKNTAVSDPSLTYLLTYLIDFTELQYSYVDMRIENFYRQRAVRYNPRIVHKHFYSPKIDICSKSPTYDIVDTRPVLFVFVSKNGLGICLCKFHPSYM</sequence>